<feature type="compositionally biased region" description="Low complexity" evidence="1">
    <location>
        <begin position="321"/>
        <end position="344"/>
    </location>
</feature>
<evidence type="ECO:0000313" key="3">
    <source>
        <dbReference type="Proteomes" id="UP000038009"/>
    </source>
</evidence>
<gene>
    <name evidence="2" type="ORF">ABL78_1283</name>
</gene>
<accession>A0A0N1I2G7</accession>
<dbReference type="AlphaFoldDB" id="A0A0N1I2G7"/>
<reference evidence="2 3" key="1">
    <citation type="journal article" date="2015" name="PLoS Pathog.">
        <title>Leptomonas seymouri: Adaptations to the Dixenous Life Cycle Analyzed by Genome Sequencing, Transcriptome Profiling and Co-infection with Leishmania donovani.</title>
        <authorList>
            <person name="Kraeva N."/>
            <person name="Butenko A."/>
            <person name="Hlavacova J."/>
            <person name="Kostygov A."/>
            <person name="Myskova J."/>
            <person name="Grybchuk D."/>
            <person name="Lestinova T."/>
            <person name="Votypka J."/>
            <person name="Volf P."/>
            <person name="Opperdoes F."/>
            <person name="Flegontov P."/>
            <person name="Lukes J."/>
            <person name="Yurchenko V."/>
        </authorList>
    </citation>
    <scope>NUCLEOTIDE SEQUENCE [LARGE SCALE GENOMIC DNA]</scope>
    <source>
        <strain evidence="2 3">ATCC 30220</strain>
    </source>
</reference>
<feature type="compositionally biased region" description="Low complexity" evidence="1">
    <location>
        <begin position="300"/>
        <end position="312"/>
    </location>
</feature>
<proteinExistence type="predicted"/>
<feature type="compositionally biased region" description="Basic and acidic residues" evidence="1">
    <location>
        <begin position="177"/>
        <end position="189"/>
    </location>
</feature>
<sequence length="637" mass="66312">MAGENRDSRSSFLHTASIGPSSLQPGILFAEPPVALPNLDELRATDVLIRAYYISHPKAPLPANPPLIGLVQTAGATPLNADTAERPLHTSPHSSASPATVVTEAKIVGEVIGAALARDVVEAAAKLYTARRSDDLAETYTACATWDDARDVVAGAFLPQDLRGSGLSSEAATENSELPRRDTQQKKQQLEASVQTPPTPVFMRSALSLAGVATRTPTCTLTPQSSLYPPRFGTSLPVRRASHVPTGPIPPAGIPMDAFSRYVTVMEDASVPSAAAVRSCLQLRTPQPRPRATKRKAKAAKAATPTAASPALSPSPPLTSNPPGKRGVRGSSGRSQQESPEPEQTPIHGKVAFRSPAQPPPEDPLTRALRQGLLVSVGDGTQGAAKAERSPGRPSAVGMGLTSSSFLSMLGGNDGAKKAAGKQFPRGGGGVIAVEQDRLLSTDRGGKSVPRARQRKDGVQCRVLPSDESETSSPPQGDEMPLVDESSANNAALEEDKANKRGSRRLPQSNAAKNAAGAKAAKDLAAEREAWTTSFFTATDTAGETSLQEQVQVIPSPGVTVVGGAPLPIAAQTARRGHKSSSAGASTALYGGEFTVPADRLALSAFDEKRAAVRKPNVPGYAASSGRARPAQVFKTM</sequence>
<dbReference type="OMA" id="PQGDEMP"/>
<comment type="caution">
    <text evidence="2">The sequence shown here is derived from an EMBL/GenBank/DDBJ whole genome shotgun (WGS) entry which is preliminary data.</text>
</comment>
<feature type="region of interest" description="Disordered" evidence="1">
    <location>
        <begin position="281"/>
        <end position="365"/>
    </location>
</feature>
<dbReference type="Proteomes" id="UP000038009">
    <property type="component" value="Unassembled WGS sequence"/>
</dbReference>
<feature type="region of interest" description="Disordered" evidence="1">
    <location>
        <begin position="436"/>
        <end position="520"/>
    </location>
</feature>
<protein>
    <submittedName>
        <fullName evidence="2">Uncharacterized protein</fullName>
    </submittedName>
</protein>
<dbReference type="OrthoDB" id="273436at2759"/>
<feature type="region of interest" description="Disordered" evidence="1">
    <location>
        <begin position="379"/>
        <end position="400"/>
    </location>
</feature>
<name>A0A0N1I2G7_LEPSE</name>
<organism evidence="2 3">
    <name type="scientific">Leptomonas seymouri</name>
    <dbReference type="NCBI Taxonomy" id="5684"/>
    <lineage>
        <taxon>Eukaryota</taxon>
        <taxon>Discoba</taxon>
        <taxon>Euglenozoa</taxon>
        <taxon>Kinetoplastea</taxon>
        <taxon>Metakinetoplastina</taxon>
        <taxon>Trypanosomatida</taxon>
        <taxon>Trypanosomatidae</taxon>
        <taxon>Leishmaniinae</taxon>
        <taxon>Leptomonas</taxon>
    </lineage>
</organism>
<dbReference type="EMBL" id="LJSK01000020">
    <property type="protein sequence ID" value="KPI89618.1"/>
    <property type="molecule type" value="Genomic_DNA"/>
</dbReference>
<keyword evidence="3" id="KW-1185">Reference proteome</keyword>
<feature type="compositionally biased region" description="Basic and acidic residues" evidence="1">
    <location>
        <begin position="436"/>
        <end position="446"/>
    </location>
</feature>
<evidence type="ECO:0000313" key="2">
    <source>
        <dbReference type="EMBL" id="KPI89618.1"/>
    </source>
</evidence>
<dbReference type="VEuPathDB" id="TriTrypDB:Lsey_0020_0320"/>
<feature type="compositionally biased region" description="Polar residues" evidence="1">
    <location>
        <begin position="166"/>
        <end position="176"/>
    </location>
</feature>
<evidence type="ECO:0000256" key="1">
    <source>
        <dbReference type="SAM" id="MobiDB-lite"/>
    </source>
</evidence>
<feature type="region of interest" description="Disordered" evidence="1">
    <location>
        <begin position="163"/>
        <end position="198"/>
    </location>
</feature>